<dbReference type="InterPro" id="IPR011990">
    <property type="entry name" value="TPR-like_helical_dom_sf"/>
</dbReference>
<feature type="domain" description="Restriction endonuclease type IV Mrr" evidence="1">
    <location>
        <begin position="18"/>
        <end position="135"/>
    </location>
</feature>
<dbReference type="Pfam" id="PF04471">
    <property type="entry name" value="Mrr_cat"/>
    <property type="match status" value="1"/>
</dbReference>
<sequence length="790" mass="93587">MPDNIEIIVLGKTTNDKGNSFENFLKTFLRKQGYTKITSERHTGMQIDFTAVHNFTKTTIFGEAKGYRKKNKVKNDNVLAFMKKCDIYKEKSRLGDIKPIFVTTSDYTWEIDDLVKNTDVMRELVTINGKELIERLRETEFIPSMDLIDALIQKHTPFTQENKFILIFNGEFLWLQIFKDENNHPKYFAIFNKDGNYVKHYDSLSILDLLPRELSELIYIDLDLRFKILEFLISNTVCQLEDIVLSLRISEESIRFNLEFLNMTEQIVKQENQNEIRLTAEIEGFRQIFKEVYDSRNLILKQKFFLSDYYQEMVDDRFINYILNRFFIASIESNLFNEFKNIVLLFPDAMQYCLFGDTSPFSVMHKRNANLTDKNPEKCNLELYDYLKLKFQPKIMEDFFKNQLLNRAIFHGRDIKHIRLFGGLFLLKNEEPYLYFEYDNIFFEVRNVSGMTITEGVAVKYNNNQSLVNAIVNLIKLKDFKSAATKCRNFLKDSSLNEYESFFRINMGVAYLNLEKFDDAIQCFEEALTLNQNIPKIFSNLVRAWYFKSIKISRLGEKFRLNEIYIIECLLNAKKNYSLLTNLEDESTKDECIEEISQIRDSLNSEVEYYSTEYFQGFSFHRLPYIIHEIKEFSVEFAKEIIIKNSELFESLVNRDFRDLDKLTWYTLAEVYMAINENEIALSLIEKGMKFVEEKINILELLKIKGELLYKLGNIEDASMIYSDFLEIDENDLRIKNYYAEICWGAAKVAKKLNNIPKFEELKSRTLNLIETHCEDQNRRNIIYEELSNY</sequence>
<dbReference type="EMBL" id="LAZR01006445">
    <property type="protein sequence ID" value="KKM92071.1"/>
    <property type="molecule type" value="Genomic_DNA"/>
</dbReference>
<dbReference type="GO" id="GO:0004519">
    <property type="term" value="F:endonuclease activity"/>
    <property type="evidence" value="ECO:0007669"/>
    <property type="project" value="InterPro"/>
</dbReference>
<accession>A0A0F9LY37</accession>
<dbReference type="Gene3D" id="3.40.1350.10">
    <property type="match status" value="1"/>
</dbReference>
<dbReference type="GO" id="GO:0009307">
    <property type="term" value="P:DNA restriction-modification system"/>
    <property type="evidence" value="ECO:0007669"/>
    <property type="project" value="InterPro"/>
</dbReference>
<evidence type="ECO:0000259" key="1">
    <source>
        <dbReference type="Pfam" id="PF04471"/>
    </source>
</evidence>
<proteinExistence type="predicted"/>
<dbReference type="InterPro" id="IPR011856">
    <property type="entry name" value="tRNA_endonuc-like_dom_sf"/>
</dbReference>
<dbReference type="GO" id="GO:0003677">
    <property type="term" value="F:DNA binding"/>
    <property type="evidence" value="ECO:0007669"/>
    <property type="project" value="InterPro"/>
</dbReference>
<reference evidence="2" key="1">
    <citation type="journal article" date="2015" name="Nature">
        <title>Complex archaea that bridge the gap between prokaryotes and eukaryotes.</title>
        <authorList>
            <person name="Spang A."/>
            <person name="Saw J.H."/>
            <person name="Jorgensen S.L."/>
            <person name="Zaremba-Niedzwiedzka K."/>
            <person name="Martijn J."/>
            <person name="Lind A.E."/>
            <person name="van Eijk R."/>
            <person name="Schleper C."/>
            <person name="Guy L."/>
            <person name="Ettema T.J."/>
        </authorList>
    </citation>
    <scope>NUCLEOTIDE SEQUENCE</scope>
</reference>
<gene>
    <name evidence="2" type="ORF">LCGC14_1222140</name>
</gene>
<protein>
    <recommendedName>
        <fullName evidence="1">Restriction endonuclease type IV Mrr domain-containing protein</fullName>
    </recommendedName>
</protein>
<organism evidence="2">
    <name type="scientific">marine sediment metagenome</name>
    <dbReference type="NCBI Taxonomy" id="412755"/>
    <lineage>
        <taxon>unclassified sequences</taxon>
        <taxon>metagenomes</taxon>
        <taxon>ecological metagenomes</taxon>
    </lineage>
</organism>
<dbReference type="Pfam" id="PF00515">
    <property type="entry name" value="TPR_1"/>
    <property type="match status" value="1"/>
</dbReference>
<dbReference type="InterPro" id="IPR007560">
    <property type="entry name" value="Restrct_endonuc_IV_Mrr"/>
</dbReference>
<evidence type="ECO:0000313" key="2">
    <source>
        <dbReference type="EMBL" id="KKM92071.1"/>
    </source>
</evidence>
<dbReference type="InterPro" id="IPR019734">
    <property type="entry name" value="TPR_rpt"/>
</dbReference>
<dbReference type="SUPFAM" id="SSF48452">
    <property type="entry name" value="TPR-like"/>
    <property type="match status" value="1"/>
</dbReference>
<dbReference type="PROSITE" id="PS50005">
    <property type="entry name" value="TPR"/>
    <property type="match status" value="1"/>
</dbReference>
<comment type="caution">
    <text evidence="2">The sequence shown here is derived from an EMBL/GenBank/DDBJ whole genome shotgun (WGS) entry which is preliminary data.</text>
</comment>
<dbReference type="SUPFAM" id="SSF52980">
    <property type="entry name" value="Restriction endonuclease-like"/>
    <property type="match status" value="1"/>
</dbReference>
<dbReference type="AlphaFoldDB" id="A0A0F9LY37"/>
<name>A0A0F9LY37_9ZZZZ</name>
<dbReference type="SMART" id="SM00028">
    <property type="entry name" value="TPR"/>
    <property type="match status" value="3"/>
</dbReference>
<dbReference type="InterPro" id="IPR011335">
    <property type="entry name" value="Restrct_endonuc-II-like"/>
</dbReference>
<dbReference type="Gene3D" id="1.25.40.10">
    <property type="entry name" value="Tetratricopeptide repeat domain"/>
    <property type="match status" value="2"/>
</dbReference>